<feature type="region of interest" description="Disordered" evidence="1">
    <location>
        <begin position="265"/>
        <end position="284"/>
    </location>
</feature>
<reference evidence="3" key="1">
    <citation type="submission" date="2015-06" db="UniProtKB">
        <authorList>
            <consortium name="EnsemblPlants"/>
        </authorList>
    </citation>
    <scope>IDENTIFICATION</scope>
</reference>
<feature type="region of interest" description="Disordered" evidence="1">
    <location>
        <begin position="171"/>
        <end position="243"/>
    </location>
</feature>
<evidence type="ECO:0000259" key="2">
    <source>
        <dbReference type="SMART" id="SM00249"/>
    </source>
</evidence>
<dbReference type="InterPro" id="IPR013083">
    <property type="entry name" value="Znf_RING/FYVE/PHD"/>
</dbReference>
<sequence length="1300" mass="143424">MARVGVTNMASYIRGVTGASRCCLERVGAWSVVGVADSPPRFPSWRYGSWHDSTTKLIRTIAKFAKLLPKFDRLEVVSLAAPGEGEGEGEAAAAAVAGGGGTLRVDATRSCEELLTELLGQVACSGSLEKDMLPPFSKDIQKFICIKTPALPETSFELLREVNTDIACMVPPPPVEKGGKNNGNDQSLPSINPDHHVNAERHGGPRDSSDFQRESVTDFVNGTFTRNVQKDPMVPTPDYREPSTLYSRCYDRPQEDTIGVGVSVRSAQTSPSSDNRNRSITTEPASATCSAALLRGNTELMSKQVAAETTMSQEKSPTTILQRESCGDKNKNSFHDNDGERSHGNGTNIHLSKNLSHEGLTMQATVAPDSDRNTDALLANTSETRSLPEFVAADGTGVIAELHGRKTRRSSPQHESSEKASHVLDEGSARIEPVEKDSGHNERNLRTAGVVPSVSCNGAVQGDKSETNILQENATGPSKLFKEKNDKVLLEVSCADKANPALHDDGTILENNTSDGRKTALDSRCNAMETSNVHRSNDSPSGFAAACLLSLMGNMLPCSQDKDANGSTQDFTEQDLCIKCGKDGQLLKCSSCSLVSHESCFGSSVTFDVSGQFYCPVCFYTKASEAYQKAKKTYLEARKNLSAFLGTNQFPKEHHEQSTGKQQTATNSKDHSNEHNTSKRQGQSEADDLSHKGEEPGEQRKKQRTNDTSDVHPEEGQLNGCDASKRQGNHQSDTYNLSHKEPGQQRKQKTNATSDACPEGVIAEKASFGLNCDIAPNKDCVLQNKRKQVEQSVEGAEAHEDGNGNSFYDAQHSSQNRCSPVANQSVEAEKHDSLTNSHDPKSSDEIEATSSNNSGHRSSPPWRNMRHHKARSQEKETVVSYNSKKALRCQDQQMPSPSSKRYQPKRYCNSLAPPGRRPKLCWTEEEEQALRDAMLKFTPKDDAPIPWTQILEYGKDTFHRCKKIDYLTVWFVRVKCTRGTCKVYKLSGASYYIYRGGEQGDGIEELRPLLRASHRCSSASIPTLAATVVHGAVTIFLGRSNAPYAAPLLPSSAASPLSSQLSHRWRPALPYSSCSWKVHTTGSCEFIAVEWLYGDNKSKCDGSFPPRRRPYGRACLMVVVELIWIAAVLCHEYPTEFASYFHYCRSLRYENTSDYQISRNCSEAFFIGEGPGGRAKLWDGFHGKQTVRCRILSISWCILEYLMSYLYVQTSDERGYLTSTPYIPSYHYSSLASPPRNAHWKDGYNINCDQCKEIYASEHQSLNKGKSVTPPESTRLSKVLRITLKLLKYQQAFIRKKALL</sequence>
<feature type="compositionally biased region" description="Basic and acidic residues" evidence="1">
    <location>
        <begin position="325"/>
        <end position="343"/>
    </location>
</feature>
<feature type="compositionally biased region" description="Basic and acidic residues" evidence="1">
    <location>
        <begin position="668"/>
        <end position="677"/>
    </location>
</feature>
<dbReference type="PANTHER" id="PTHR47863">
    <property type="entry name" value="RING/FYVE/PHD ZINC FINGER SUPERFAMILY PROTEIN"/>
    <property type="match status" value="1"/>
</dbReference>
<dbReference type="InterPro" id="IPR001965">
    <property type="entry name" value="Znf_PHD"/>
</dbReference>
<feature type="region of interest" description="Disordered" evidence="1">
    <location>
        <begin position="647"/>
        <end position="755"/>
    </location>
</feature>
<accession>M8BR74</accession>
<dbReference type="CDD" id="cd15489">
    <property type="entry name" value="PHD_SF"/>
    <property type="match status" value="1"/>
</dbReference>
<feature type="compositionally biased region" description="Polar residues" evidence="1">
    <location>
        <begin position="848"/>
        <end position="857"/>
    </location>
</feature>
<dbReference type="PANTHER" id="PTHR47863:SF4">
    <property type="entry name" value="RING_FYVE_PHD ZINC FINGER SUPERFAMILY PROTEIN"/>
    <property type="match status" value="1"/>
</dbReference>
<feature type="compositionally biased region" description="Basic and acidic residues" evidence="1">
    <location>
        <begin position="688"/>
        <end position="715"/>
    </location>
</feature>
<feature type="region of interest" description="Disordered" evidence="1">
    <location>
        <begin position="791"/>
        <end position="906"/>
    </location>
</feature>
<feature type="region of interest" description="Disordered" evidence="1">
    <location>
        <begin position="404"/>
        <end position="446"/>
    </location>
</feature>
<name>M8BR74_AEGTA</name>
<feature type="compositionally biased region" description="Polar residues" evidence="1">
    <location>
        <begin position="307"/>
        <end position="322"/>
    </location>
</feature>
<feature type="compositionally biased region" description="Polar residues" evidence="1">
    <location>
        <begin position="218"/>
        <end position="227"/>
    </location>
</feature>
<feature type="compositionally biased region" description="Polar residues" evidence="1">
    <location>
        <begin position="890"/>
        <end position="901"/>
    </location>
</feature>
<feature type="domain" description="Zinc finger PHD-type" evidence="2">
    <location>
        <begin position="576"/>
        <end position="619"/>
    </location>
</feature>
<feature type="compositionally biased region" description="Polar residues" evidence="1">
    <location>
        <begin position="803"/>
        <end position="826"/>
    </location>
</feature>
<feature type="compositionally biased region" description="Basic and acidic residues" evidence="1">
    <location>
        <begin position="193"/>
        <end position="216"/>
    </location>
</feature>
<dbReference type="EnsemblPlants" id="EMT27515">
    <property type="protein sequence ID" value="EMT27515"/>
    <property type="gene ID" value="F775_08011"/>
</dbReference>
<feature type="compositionally biased region" description="Basic and acidic residues" evidence="1">
    <location>
        <begin position="415"/>
        <end position="445"/>
    </location>
</feature>
<feature type="region of interest" description="Disordered" evidence="1">
    <location>
        <begin position="307"/>
        <end position="348"/>
    </location>
</feature>
<dbReference type="SUPFAM" id="SSF57903">
    <property type="entry name" value="FYVE/PHD zinc finger"/>
    <property type="match status" value="1"/>
</dbReference>
<dbReference type="Gene3D" id="3.30.40.10">
    <property type="entry name" value="Zinc/RING finger domain, C3HC4 (zinc finger)"/>
    <property type="match status" value="1"/>
</dbReference>
<protein>
    <submittedName>
        <fullName evidence="3">Casein kinase I isoform delta-like protein</fullName>
    </submittedName>
</protein>
<dbReference type="SMART" id="SM00249">
    <property type="entry name" value="PHD"/>
    <property type="match status" value="1"/>
</dbReference>
<proteinExistence type="predicted"/>
<evidence type="ECO:0000256" key="1">
    <source>
        <dbReference type="SAM" id="MobiDB-lite"/>
    </source>
</evidence>
<feature type="compositionally biased region" description="Basic and acidic residues" evidence="1">
    <location>
        <begin position="827"/>
        <end position="844"/>
    </location>
</feature>
<evidence type="ECO:0000313" key="3">
    <source>
        <dbReference type="EnsemblPlants" id="EMT27515"/>
    </source>
</evidence>
<dbReference type="InterPro" id="IPR011011">
    <property type="entry name" value="Znf_FYVE_PHD"/>
</dbReference>
<organism evidence="3">
    <name type="scientific">Aegilops tauschii</name>
    <name type="common">Tausch's goatgrass</name>
    <name type="synonym">Aegilops squarrosa</name>
    <dbReference type="NCBI Taxonomy" id="37682"/>
    <lineage>
        <taxon>Eukaryota</taxon>
        <taxon>Viridiplantae</taxon>
        <taxon>Streptophyta</taxon>
        <taxon>Embryophyta</taxon>
        <taxon>Tracheophyta</taxon>
        <taxon>Spermatophyta</taxon>
        <taxon>Magnoliopsida</taxon>
        <taxon>Liliopsida</taxon>
        <taxon>Poales</taxon>
        <taxon>Poaceae</taxon>
        <taxon>BOP clade</taxon>
        <taxon>Pooideae</taxon>
        <taxon>Triticodae</taxon>
        <taxon>Triticeae</taxon>
        <taxon>Triticinae</taxon>
        <taxon>Aegilops</taxon>
    </lineage>
</organism>